<comment type="similarity">
    <text evidence="2">Belongs to the TrkH potassium transport family.</text>
</comment>
<dbReference type="GO" id="GO:0005886">
    <property type="term" value="C:plasma membrane"/>
    <property type="evidence" value="ECO:0007669"/>
    <property type="project" value="UniProtKB-SubCell"/>
</dbReference>
<evidence type="ECO:0000256" key="4">
    <source>
        <dbReference type="ARBA" id="ARBA00022475"/>
    </source>
</evidence>
<accession>A0AAU7JM03</accession>
<feature type="transmembrane region" description="Helical" evidence="9">
    <location>
        <begin position="226"/>
        <end position="248"/>
    </location>
</feature>
<dbReference type="InterPro" id="IPR003445">
    <property type="entry name" value="Cat_transpt"/>
</dbReference>
<keyword evidence="5 9" id="KW-0812">Transmembrane</keyword>
<feature type="transmembrane region" description="Helical" evidence="9">
    <location>
        <begin position="380"/>
        <end position="402"/>
    </location>
</feature>
<organism evidence="10">
    <name type="scientific">Alsobacter sp. KACC 23698</name>
    <dbReference type="NCBI Taxonomy" id="3149229"/>
    <lineage>
        <taxon>Bacteria</taxon>
        <taxon>Pseudomonadati</taxon>
        <taxon>Pseudomonadota</taxon>
        <taxon>Alphaproteobacteria</taxon>
        <taxon>Hyphomicrobiales</taxon>
        <taxon>Alsobacteraceae</taxon>
        <taxon>Alsobacter</taxon>
    </lineage>
</organism>
<sequence length="474" mass="47653">MTAALARPFGAVLLMLAAAMAPSILLALSQGGEGLEPFLLAFTVTGLVGGGLWLSAPSQPAVPPPGVGLPFLALVWFAVPVFAALPMLEAAGSLLDAYVEAISAFTTTGATVFPHVSELSRPVVLWRAMLQGAGGLATIVFAATVLASAGAGGPAGVAKPGAIGLSVRLWTALSAAAPLYAGLMALCVAALMMAKTPFFEALCLALATLSAGGMEPRDGLLASAGAPVLAVLVPFMLAGAASAPWLAALTGKRAHARREALALVAIVAALGLGLAAAVRLEQPTLAGPGALAGSLFAVASLVSTTGFTPAPEVAHAAPPLLVLILVLAGGGAVSAAGGLKLFRIGLLLQAVREECVRLVYRNVVLAVPQGGLQADPVRRAGVAAVFSLGVLLWLAATAVLALRHPSFEGAVSLAAAMLANAGPVYGPGWLWGPGWPAFSELDGFDKLACAVAMVAGRLDFLAFVALFDPSRWRR</sequence>
<keyword evidence="6 9" id="KW-1133">Transmembrane helix</keyword>
<evidence type="ECO:0000256" key="9">
    <source>
        <dbReference type="SAM" id="Phobius"/>
    </source>
</evidence>
<keyword evidence="3" id="KW-0813">Transport</keyword>
<dbReference type="GO" id="GO:0008324">
    <property type="term" value="F:monoatomic cation transmembrane transporter activity"/>
    <property type="evidence" value="ECO:0007669"/>
    <property type="project" value="InterPro"/>
</dbReference>
<reference evidence="10" key="1">
    <citation type="submission" date="2024-05" db="EMBL/GenBank/DDBJ databases">
        <authorList>
            <person name="Kim S."/>
            <person name="Heo J."/>
            <person name="Choi H."/>
            <person name="Choi Y."/>
            <person name="Kwon S.-W."/>
            <person name="Kim Y."/>
        </authorList>
    </citation>
    <scope>NUCLEOTIDE SEQUENCE</scope>
    <source>
        <strain evidence="10">KACC 23698</strain>
    </source>
</reference>
<feature type="transmembrane region" description="Helical" evidence="9">
    <location>
        <begin position="320"/>
        <end position="339"/>
    </location>
</feature>
<evidence type="ECO:0000313" key="10">
    <source>
        <dbReference type="EMBL" id="XBO41247.1"/>
    </source>
</evidence>
<name>A0AAU7JM03_9HYPH</name>
<keyword evidence="7" id="KW-0406">Ion transport</keyword>
<dbReference type="RefSeq" id="WP_406858096.1">
    <property type="nucleotide sequence ID" value="NZ_CP157484.1"/>
</dbReference>
<dbReference type="GO" id="GO:0030001">
    <property type="term" value="P:metal ion transport"/>
    <property type="evidence" value="ECO:0007669"/>
    <property type="project" value="UniProtKB-ARBA"/>
</dbReference>
<feature type="transmembrane region" description="Helical" evidence="9">
    <location>
        <begin position="67"/>
        <end position="85"/>
    </location>
</feature>
<dbReference type="EMBL" id="CP157484">
    <property type="protein sequence ID" value="XBO41247.1"/>
    <property type="molecule type" value="Genomic_DNA"/>
</dbReference>
<keyword evidence="8 9" id="KW-0472">Membrane</keyword>
<proteinExistence type="inferred from homology"/>
<dbReference type="PANTHER" id="PTHR32024">
    <property type="entry name" value="TRK SYSTEM POTASSIUM UPTAKE PROTEIN TRKG-RELATED"/>
    <property type="match status" value="1"/>
</dbReference>
<evidence type="ECO:0000256" key="5">
    <source>
        <dbReference type="ARBA" id="ARBA00022692"/>
    </source>
</evidence>
<feature type="transmembrane region" description="Helical" evidence="9">
    <location>
        <begin position="450"/>
        <end position="467"/>
    </location>
</feature>
<dbReference type="AlphaFoldDB" id="A0AAU7JM03"/>
<feature type="transmembrane region" description="Helical" evidence="9">
    <location>
        <begin position="169"/>
        <end position="191"/>
    </location>
</feature>
<dbReference type="Pfam" id="PF02386">
    <property type="entry name" value="TrkH"/>
    <property type="match status" value="1"/>
</dbReference>
<evidence type="ECO:0000256" key="3">
    <source>
        <dbReference type="ARBA" id="ARBA00022448"/>
    </source>
</evidence>
<evidence type="ECO:0000256" key="6">
    <source>
        <dbReference type="ARBA" id="ARBA00022989"/>
    </source>
</evidence>
<gene>
    <name evidence="10" type="ORF">ABEG18_10960</name>
</gene>
<evidence type="ECO:0000256" key="1">
    <source>
        <dbReference type="ARBA" id="ARBA00004651"/>
    </source>
</evidence>
<evidence type="ECO:0000256" key="7">
    <source>
        <dbReference type="ARBA" id="ARBA00023065"/>
    </source>
</evidence>
<feature type="transmembrane region" description="Helical" evidence="9">
    <location>
        <begin position="409"/>
        <end position="430"/>
    </location>
</feature>
<keyword evidence="4" id="KW-1003">Cell membrane</keyword>
<feature type="transmembrane region" description="Helical" evidence="9">
    <location>
        <begin position="128"/>
        <end position="149"/>
    </location>
</feature>
<evidence type="ECO:0000256" key="2">
    <source>
        <dbReference type="ARBA" id="ARBA00009137"/>
    </source>
</evidence>
<evidence type="ECO:0000256" key="8">
    <source>
        <dbReference type="ARBA" id="ARBA00023136"/>
    </source>
</evidence>
<feature type="transmembrane region" description="Helical" evidence="9">
    <location>
        <begin position="37"/>
        <end position="55"/>
    </location>
</feature>
<dbReference type="PANTHER" id="PTHR32024:SF2">
    <property type="entry name" value="TRK SYSTEM POTASSIUM UPTAKE PROTEIN TRKG-RELATED"/>
    <property type="match status" value="1"/>
</dbReference>
<comment type="subcellular location">
    <subcellularLocation>
        <location evidence="1">Cell membrane</location>
        <topology evidence="1">Multi-pass membrane protein</topology>
    </subcellularLocation>
</comment>
<protein>
    <submittedName>
        <fullName evidence="10">Potassium transporter TrkG</fullName>
    </submittedName>
</protein>
<feature type="transmembrane region" description="Helical" evidence="9">
    <location>
        <begin position="260"/>
        <end position="278"/>
    </location>
</feature>
<feature type="transmembrane region" description="Helical" evidence="9">
    <location>
        <begin position="290"/>
        <end position="308"/>
    </location>
</feature>